<evidence type="ECO:0000256" key="1">
    <source>
        <dbReference type="SAM" id="Phobius"/>
    </source>
</evidence>
<keyword evidence="1" id="KW-1133">Transmembrane helix</keyword>
<proteinExistence type="predicted"/>
<dbReference type="Proteomes" id="UP000034493">
    <property type="component" value="Unassembled WGS sequence"/>
</dbReference>
<keyword evidence="1" id="KW-0472">Membrane</keyword>
<dbReference type="AlphaFoldDB" id="A0A0G0YTL6"/>
<gene>
    <name evidence="3" type="ORF">UU56_C0015G0006</name>
</gene>
<feature type="domain" description="Soluble ligand binding" evidence="2">
    <location>
        <begin position="65"/>
        <end position="119"/>
    </location>
</feature>
<accession>A0A0G0YTL6</accession>
<dbReference type="Pfam" id="PF10531">
    <property type="entry name" value="SLBB"/>
    <property type="match status" value="1"/>
</dbReference>
<dbReference type="Gene3D" id="1.10.150.320">
    <property type="entry name" value="Photosystem II 12 kDa extrinsic protein"/>
    <property type="match status" value="1"/>
</dbReference>
<dbReference type="SUPFAM" id="SSF81585">
    <property type="entry name" value="PsbU/PolX domain-like"/>
    <property type="match status" value="1"/>
</dbReference>
<dbReference type="InterPro" id="IPR051675">
    <property type="entry name" value="Endo/Exo/Phosphatase_dom_1"/>
</dbReference>
<name>A0A0G0YTL6_9BACT</name>
<keyword evidence="1" id="KW-0812">Transmembrane</keyword>
<dbReference type="GO" id="GO:0015628">
    <property type="term" value="P:protein secretion by the type II secretion system"/>
    <property type="evidence" value="ECO:0007669"/>
    <property type="project" value="TreeGrafter"/>
</dbReference>
<evidence type="ECO:0000259" key="2">
    <source>
        <dbReference type="Pfam" id="PF10531"/>
    </source>
</evidence>
<dbReference type="Pfam" id="PF12836">
    <property type="entry name" value="HHH_3"/>
    <property type="match status" value="1"/>
</dbReference>
<reference evidence="3 4" key="1">
    <citation type="journal article" date="2015" name="Nature">
        <title>rRNA introns, odd ribosomes, and small enigmatic genomes across a large radiation of phyla.</title>
        <authorList>
            <person name="Brown C.T."/>
            <person name="Hug L.A."/>
            <person name="Thomas B.C."/>
            <person name="Sharon I."/>
            <person name="Castelle C.J."/>
            <person name="Singh A."/>
            <person name="Wilkins M.J."/>
            <person name="Williams K.H."/>
            <person name="Banfield J.F."/>
        </authorList>
    </citation>
    <scope>NUCLEOTIDE SEQUENCE [LARGE SCALE GENOMIC DNA]</scope>
</reference>
<sequence>MVEDLPPDGPQRQNQRLRLTVVGFFFAGLFLLALGAGLFLFRGTTADKDIEIISAADSKSVGEIVVHVDGAVTRPGVYQLKTDSRVNDAISAAGGLSGNADQSKINLAAKITDGQKIYVFAQGENTGTTSIKGITSITGSDLININTASESELDKLPGIGPVTAQKIITSRPYSSLEELLTKKAVSSSVYEKIKGLIAY</sequence>
<comment type="caution">
    <text evidence="3">The sequence shown here is derived from an EMBL/GenBank/DDBJ whole genome shotgun (WGS) entry which is preliminary data.</text>
</comment>
<dbReference type="GO" id="GO:0015627">
    <property type="term" value="C:type II protein secretion system complex"/>
    <property type="evidence" value="ECO:0007669"/>
    <property type="project" value="TreeGrafter"/>
</dbReference>
<dbReference type="PANTHER" id="PTHR21180">
    <property type="entry name" value="ENDONUCLEASE/EXONUCLEASE/PHOSPHATASE FAMILY DOMAIN-CONTAINING PROTEIN 1"/>
    <property type="match status" value="1"/>
</dbReference>
<dbReference type="EMBL" id="LCBC01000015">
    <property type="protein sequence ID" value="KKS03773.1"/>
    <property type="molecule type" value="Genomic_DNA"/>
</dbReference>
<dbReference type="InterPro" id="IPR019554">
    <property type="entry name" value="Soluble_ligand-bd"/>
</dbReference>
<feature type="transmembrane region" description="Helical" evidence="1">
    <location>
        <begin position="20"/>
        <end position="41"/>
    </location>
</feature>
<dbReference type="PATRIC" id="fig|1618411.3.peg.882"/>
<evidence type="ECO:0000313" key="3">
    <source>
        <dbReference type="EMBL" id="KKS03773.1"/>
    </source>
</evidence>
<evidence type="ECO:0000313" key="4">
    <source>
        <dbReference type="Proteomes" id="UP000034493"/>
    </source>
</evidence>
<dbReference type="PANTHER" id="PTHR21180:SF32">
    <property type="entry name" value="ENDONUCLEASE_EXONUCLEASE_PHOSPHATASE FAMILY DOMAIN-CONTAINING PROTEIN 1"/>
    <property type="match status" value="1"/>
</dbReference>
<protein>
    <submittedName>
        <fullName evidence="3">Competence protein ComEA helix-hairpin-helix repeat protein</fullName>
    </submittedName>
</protein>
<organism evidence="3 4">
    <name type="scientific">Candidatus Curtissbacteria bacterium GW2011_GWA2_41_24</name>
    <dbReference type="NCBI Taxonomy" id="1618411"/>
    <lineage>
        <taxon>Bacteria</taxon>
        <taxon>Candidatus Curtissiibacteriota</taxon>
    </lineage>
</organism>